<keyword evidence="2" id="KW-1185">Reference proteome</keyword>
<dbReference type="EMBL" id="FMWL01000023">
    <property type="protein sequence ID" value="SCZ81776.1"/>
    <property type="molecule type" value="Genomic_DNA"/>
</dbReference>
<gene>
    <name evidence="1" type="ORF">SAMN03080599_03019</name>
</gene>
<sequence length="231" mass="25916">MKAMDQSTEEARTGNGLTELVFILDRSGSMSGLESDTIGGYNAMIEKQKQLAGEAVVTTVLFDDHYELLHDRISLKGIRPITDREYYVRGTTALLDAIGKSIQKLINVHRHTAEAARADKVLFVITTDGMENASREYTYKKIHDMISHQKARYGWEFIFLGANIDAIETAAKFGIDADRAANYHADEAGTELNFKSVNEAVFSMRSNGTLSPNWKADIDEDYERRGGKRRK</sequence>
<evidence type="ECO:0000313" key="2">
    <source>
        <dbReference type="Proteomes" id="UP000199208"/>
    </source>
</evidence>
<dbReference type="InterPro" id="IPR036465">
    <property type="entry name" value="vWFA_dom_sf"/>
</dbReference>
<name>A0A1G5S621_9FIRM</name>
<dbReference type="SUPFAM" id="SSF53300">
    <property type="entry name" value="vWA-like"/>
    <property type="match status" value="1"/>
</dbReference>
<dbReference type="STRING" id="1120920.SAMN03080599_03019"/>
<dbReference type="AlphaFoldDB" id="A0A1G5S621"/>
<dbReference type="Proteomes" id="UP000199208">
    <property type="component" value="Unassembled WGS sequence"/>
</dbReference>
<evidence type="ECO:0000313" key="1">
    <source>
        <dbReference type="EMBL" id="SCZ81776.1"/>
    </source>
</evidence>
<reference evidence="1 2" key="1">
    <citation type="submission" date="2016-10" db="EMBL/GenBank/DDBJ databases">
        <authorList>
            <person name="de Groot N.N."/>
        </authorList>
    </citation>
    <scope>NUCLEOTIDE SEQUENCE [LARGE SCALE GENOMIC DNA]</scope>
    <source>
        <strain evidence="1 2">DSM 2784</strain>
    </source>
</reference>
<dbReference type="Gene3D" id="3.40.50.410">
    <property type="entry name" value="von Willebrand factor, type A domain"/>
    <property type="match status" value="1"/>
</dbReference>
<protein>
    <submittedName>
        <fullName evidence="1">Uncharacterized conserved protein YegL, contains vWA domain of TerY type</fullName>
    </submittedName>
</protein>
<proteinExistence type="predicted"/>
<dbReference type="RefSeq" id="WP_242870932.1">
    <property type="nucleotide sequence ID" value="NZ_FMWL01000023.1"/>
</dbReference>
<accession>A0A1G5S621</accession>
<organism evidence="1 2">
    <name type="scientific">Acidaminobacter hydrogenoformans DSM 2784</name>
    <dbReference type="NCBI Taxonomy" id="1120920"/>
    <lineage>
        <taxon>Bacteria</taxon>
        <taxon>Bacillati</taxon>
        <taxon>Bacillota</taxon>
        <taxon>Clostridia</taxon>
        <taxon>Peptostreptococcales</taxon>
        <taxon>Acidaminobacteraceae</taxon>
        <taxon>Acidaminobacter</taxon>
    </lineage>
</organism>